<evidence type="ECO:0000313" key="3">
    <source>
        <dbReference type="Proteomes" id="UP000315700"/>
    </source>
</evidence>
<evidence type="ECO:0000256" key="1">
    <source>
        <dbReference type="SAM" id="Phobius"/>
    </source>
</evidence>
<keyword evidence="3" id="KW-1185">Reference proteome</keyword>
<keyword evidence="1" id="KW-0472">Membrane</keyword>
<dbReference type="RefSeq" id="WP_145026755.1">
    <property type="nucleotide sequence ID" value="NZ_CP036271.1"/>
</dbReference>
<feature type="transmembrane region" description="Helical" evidence="1">
    <location>
        <begin position="36"/>
        <end position="58"/>
    </location>
</feature>
<sequence>MNDPADLIASSLLLVVIGEGVLWTRRNEPGLSRWKFRALLYGIAMGLVPLLMAQPALFARFTTILTGLCLVLFVLLIVVLYFFKRQLQGVNRVLLHAQELHKVGKTSDAIAVLQNHRRDAARVDKNTESILLTEMARLSLEISDIDAAGRWLDEAETLSKWNQSVYSTRADLFARAGDRESACDVIQRGLANLPQSVWLNTDLAKHLTDAGRHDEARKALARTIELLDQEKHLDVFNPEEWKEIRIAPLVQQLGLAERPLVTDAD</sequence>
<feature type="transmembrane region" description="Helical" evidence="1">
    <location>
        <begin position="64"/>
        <end position="83"/>
    </location>
</feature>
<organism evidence="2 3">
    <name type="scientific">Caulifigura coniformis</name>
    <dbReference type="NCBI Taxonomy" id="2527983"/>
    <lineage>
        <taxon>Bacteria</taxon>
        <taxon>Pseudomonadati</taxon>
        <taxon>Planctomycetota</taxon>
        <taxon>Planctomycetia</taxon>
        <taxon>Planctomycetales</taxon>
        <taxon>Planctomycetaceae</taxon>
        <taxon>Caulifigura</taxon>
    </lineage>
</organism>
<reference evidence="2 3" key="1">
    <citation type="submission" date="2019-02" db="EMBL/GenBank/DDBJ databases">
        <title>Deep-cultivation of Planctomycetes and their phenomic and genomic characterization uncovers novel biology.</title>
        <authorList>
            <person name="Wiegand S."/>
            <person name="Jogler M."/>
            <person name="Boedeker C."/>
            <person name="Pinto D."/>
            <person name="Vollmers J."/>
            <person name="Rivas-Marin E."/>
            <person name="Kohn T."/>
            <person name="Peeters S.H."/>
            <person name="Heuer A."/>
            <person name="Rast P."/>
            <person name="Oberbeckmann S."/>
            <person name="Bunk B."/>
            <person name="Jeske O."/>
            <person name="Meyerdierks A."/>
            <person name="Storesund J.E."/>
            <person name="Kallscheuer N."/>
            <person name="Luecker S."/>
            <person name="Lage O.M."/>
            <person name="Pohl T."/>
            <person name="Merkel B.J."/>
            <person name="Hornburger P."/>
            <person name="Mueller R.-W."/>
            <person name="Bruemmer F."/>
            <person name="Labrenz M."/>
            <person name="Spormann A.M."/>
            <person name="Op den Camp H."/>
            <person name="Overmann J."/>
            <person name="Amann R."/>
            <person name="Jetten M.S.M."/>
            <person name="Mascher T."/>
            <person name="Medema M.H."/>
            <person name="Devos D.P."/>
            <person name="Kaster A.-K."/>
            <person name="Ovreas L."/>
            <person name="Rohde M."/>
            <person name="Galperin M.Y."/>
            <person name="Jogler C."/>
        </authorList>
    </citation>
    <scope>NUCLEOTIDE SEQUENCE [LARGE SCALE GENOMIC DNA]</scope>
    <source>
        <strain evidence="2 3">Pan44</strain>
    </source>
</reference>
<dbReference type="AlphaFoldDB" id="A0A517S8G8"/>
<dbReference type="KEGG" id="ccos:Pan44_04280"/>
<accession>A0A517S8G8</accession>
<keyword evidence="1" id="KW-0812">Transmembrane</keyword>
<protein>
    <submittedName>
        <fullName evidence="2">Uncharacterized protein</fullName>
    </submittedName>
</protein>
<keyword evidence="1" id="KW-1133">Transmembrane helix</keyword>
<gene>
    <name evidence="2" type="ORF">Pan44_04280</name>
</gene>
<evidence type="ECO:0000313" key="2">
    <source>
        <dbReference type="EMBL" id="QDT52417.1"/>
    </source>
</evidence>
<dbReference type="InterPro" id="IPR011990">
    <property type="entry name" value="TPR-like_helical_dom_sf"/>
</dbReference>
<dbReference type="InParanoid" id="A0A517S8G8"/>
<feature type="transmembrane region" description="Helical" evidence="1">
    <location>
        <begin position="6"/>
        <end position="24"/>
    </location>
</feature>
<proteinExistence type="predicted"/>
<dbReference type="Proteomes" id="UP000315700">
    <property type="component" value="Chromosome"/>
</dbReference>
<dbReference type="EMBL" id="CP036271">
    <property type="protein sequence ID" value="QDT52417.1"/>
    <property type="molecule type" value="Genomic_DNA"/>
</dbReference>
<dbReference type="SUPFAM" id="SSF48452">
    <property type="entry name" value="TPR-like"/>
    <property type="match status" value="1"/>
</dbReference>
<name>A0A517S8G8_9PLAN</name>
<dbReference type="Gene3D" id="1.25.40.10">
    <property type="entry name" value="Tetratricopeptide repeat domain"/>
    <property type="match status" value="1"/>
</dbReference>